<keyword evidence="6" id="KW-1185">Reference proteome</keyword>
<dbReference type="EC" id="2.1.-.-" evidence="5"/>
<dbReference type="PANTHER" id="PTHR43464">
    <property type="entry name" value="METHYLTRANSFERASE"/>
    <property type="match status" value="1"/>
</dbReference>
<name>A0ABU0Z9A6_9ACTN</name>
<dbReference type="CDD" id="cd02440">
    <property type="entry name" value="AdoMet_MTases"/>
    <property type="match status" value="1"/>
</dbReference>
<keyword evidence="1 5" id="KW-0489">Methyltransferase</keyword>
<accession>A0ABU0Z9A6</accession>
<keyword evidence="2 5" id="KW-0808">Transferase</keyword>
<dbReference type="PANTHER" id="PTHR43464:SF19">
    <property type="entry name" value="UBIQUINONE BIOSYNTHESIS O-METHYLTRANSFERASE, MITOCHONDRIAL"/>
    <property type="match status" value="1"/>
</dbReference>
<evidence type="ECO:0000313" key="6">
    <source>
        <dbReference type="Proteomes" id="UP001230908"/>
    </source>
</evidence>
<dbReference type="EMBL" id="JAVHUY010000001">
    <property type="protein sequence ID" value="MDQ7903054.1"/>
    <property type="molecule type" value="Genomic_DNA"/>
</dbReference>
<dbReference type="InterPro" id="IPR029063">
    <property type="entry name" value="SAM-dependent_MTases_sf"/>
</dbReference>
<dbReference type="Proteomes" id="UP001230908">
    <property type="component" value="Unassembled WGS sequence"/>
</dbReference>
<evidence type="ECO:0000256" key="2">
    <source>
        <dbReference type="ARBA" id="ARBA00022679"/>
    </source>
</evidence>
<dbReference type="InterPro" id="IPR041698">
    <property type="entry name" value="Methyltransf_25"/>
</dbReference>
<feature type="domain" description="Methyltransferase" evidence="4">
    <location>
        <begin position="44"/>
        <end position="120"/>
    </location>
</feature>
<dbReference type="RefSeq" id="WP_308710325.1">
    <property type="nucleotide sequence ID" value="NZ_JAVHUY010000001.1"/>
</dbReference>
<evidence type="ECO:0000313" key="5">
    <source>
        <dbReference type="EMBL" id="MDQ7903054.1"/>
    </source>
</evidence>
<proteinExistence type="predicted"/>
<protein>
    <submittedName>
        <fullName evidence="5">Class I SAM-dependent methyltransferase</fullName>
        <ecNumber evidence="5">2.1.-.-</ecNumber>
    </submittedName>
</protein>
<reference evidence="5 6" key="1">
    <citation type="submission" date="2023-08" db="EMBL/GenBank/DDBJ databases">
        <title>Phytohabitans sansha sp. nov., isolated from marine sediment.</title>
        <authorList>
            <person name="Zhao Y."/>
            <person name="Yi K."/>
        </authorList>
    </citation>
    <scope>NUCLEOTIDE SEQUENCE [LARGE SCALE GENOMIC DNA]</scope>
    <source>
        <strain evidence="5 6">ZYX-F-186</strain>
    </source>
</reference>
<evidence type="ECO:0000256" key="1">
    <source>
        <dbReference type="ARBA" id="ARBA00022603"/>
    </source>
</evidence>
<dbReference type="Pfam" id="PF13649">
    <property type="entry name" value="Methyltransf_25"/>
    <property type="match status" value="1"/>
</dbReference>
<evidence type="ECO:0000259" key="4">
    <source>
        <dbReference type="Pfam" id="PF13649"/>
    </source>
</evidence>
<keyword evidence="3" id="KW-0949">S-adenosyl-L-methionine</keyword>
<gene>
    <name evidence="5" type="ORF">RB614_00780</name>
</gene>
<dbReference type="SUPFAM" id="SSF53335">
    <property type="entry name" value="S-adenosyl-L-methionine-dependent methyltransferases"/>
    <property type="match status" value="1"/>
</dbReference>
<evidence type="ECO:0000256" key="3">
    <source>
        <dbReference type="ARBA" id="ARBA00022691"/>
    </source>
</evidence>
<dbReference type="GO" id="GO:0008168">
    <property type="term" value="F:methyltransferase activity"/>
    <property type="evidence" value="ECO:0007669"/>
    <property type="project" value="UniProtKB-KW"/>
</dbReference>
<comment type="caution">
    <text evidence="5">The sequence shown here is derived from an EMBL/GenBank/DDBJ whole genome shotgun (WGS) entry which is preliminary data.</text>
</comment>
<dbReference type="GO" id="GO:0032259">
    <property type="term" value="P:methylation"/>
    <property type="evidence" value="ECO:0007669"/>
    <property type="project" value="UniProtKB-KW"/>
</dbReference>
<dbReference type="Gene3D" id="3.40.50.150">
    <property type="entry name" value="Vaccinia Virus protein VP39"/>
    <property type="match status" value="1"/>
</dbReference>
<organism evidence="5 6">
    <name type="scientific">Phytohabitans maris</name>
    <dbReference type="NCBI Taxonomy" id="3071409"/>
    <lineage>
        <taxon>Bacteria</taxon>
        <taxon>Bacillati</taxon>
        <taxon>Actinomycetota</taxon>
        <taxon>Actinomycetes</taxon>
        <taxon>Micromonosporales</taxon>
        <taxon>Micromonosporaceae</taxon>
    </lineage>
</organism>
<sequence length="206" mass="21529">MGERIDFDAVYQETAGLGGPPWEIGGPQPALAAVLDQGVKGPKVLDAGCGTGDLALALARRGYDVTAVDISPVAIEMARAKAAAEGLAVRFEVQDATRLSLPPAPFDSVFDSGLLHSLQRRGDDEADAYLALLPGLAAPGATVFVLAVSLRAGEGWGLTEEYLRSPFAAPAWVGTEVEEIGVAADWDGRDLTLSGFLLRTIRAPET</sequence>